<dbReference type="CDD" id="cd11060">
    <property type="entry name" value="CYP57A1-like"/>
    <property type="match status" value="1"/>
</dbReference>
<sequence length="466" mass="52537">MLSLALVSLAIWYLISSVVAWWKLRKFPTASWLSNFSYLWLAKTTYSGRLYWVHRELHHEHKLVRVGPNELITGDPDIIRRINKERSGYHRGAWYTGGRLNPYYDNMFSLQQPAAHTKYKSRVAHGYSGREIPDLEIGMDEQIRMLLGVMSDRYARPGRHLELAQVTAFFTMDVITRLAFGEAFGYLKQETDLYGFLGSLRVLWPGTSAAADVSWARKILFSKPFLKLLGPSPRDKTGFGALMGVAEHHVAKRFRPDAEQVMDMLGSFIHHGLSQQECEVEGLFMIIAGSESTASAIRSILVHTMTTPRVYVKLKAEIKAALDEDTVTSPIQMERALKLPYLQAVVYEGLRMRPPVLGLLPKVVPAGGDTLGGQWVPGGTNICSNTGALLRSRSLFGPDADVFRPERFTELEAGPVRREMERSVEFAFGSGQWQCVGRRIALMKLSKTVFEVFRNFDLQLLSPIKP</sequence>
<keyword evidence="7 8" id="KW-0503">Monooxygenase</keyword>
<dbReference type="SUPFAM" id="SSF48264">
    <property type="entry name" value="Cytochrome P450"/>
    <property type="match status" value="1"/>
</dbReference>
<comment type="similarity">
    <text evidence="2">Belongs to the cytochrome P450 family.</text>
</comment>
<dbReference type="GO" id="GO:0004497">
    <property type="term" value="F:monooxygenase activity"/>
    <property type="evidence" value="ECO:0007669"/>
    <property type="project" value="UniProtKB-KW"/>
</dbReference>
<comment type="cofactor">
    <cofactor evidence="1">
        <name>heme</name>
        <dbReference type="ChEBI" id="CHEBI:30413"/>
    </cofactor>
</comment>
<dbReference type="PRINTS" id="PR00463">
    <property type="entry name" value="EP450I"/>
</dbReference>
<comment type="caution">
    <text evidence="8">The sequence shown here is derived from an EMBL/GenBank/DDBJ whole genome shotgun (WGS) entry which is preliminary data.</text>
</comment>
<name>A0ABR3Y3N6_9PEZI</name>
<evidence type="ECO:0000256" key="4">
    <source>
        <dbReference type="ARBA" id="ARBA00022723"/>
    </source>
</evidence>
<dbReference type="PANTHER" id="PTHR24305:SF77">
    <property type="entry name" value="CYTOCHROME P450 MONOOXYGENASE"/>
    <property type="match status" value="1"/>
</dbReference>
<proteinExistence type="inferred from homology"/>
<organism evidence="8 9">
    <name type="scientific">Diaporthe australafricana</name>
    <dbReference type="NCBI Taxonomy" id="127596"/>
    <lineage>
        <taxon>Eukaryota</taxon>
        <taxon>Fungi</taxon>
        <taxon>Dikarya</taxon>
        <taxon>Ascomycota</taxon>
        <taxon>Pezizomycotina</taxon>
        <taxon>Sordariomycetes</taxon>
        <taxon>Sordariomycetidae</taxon>
        <taxon>Diaporthales</taxon>
        <taxon>Diaporthaceae</taxon>
        <taxon>Diaporthe</taxon>
    </lineage>
</organism>
<evidence type="ECO:0000256" key="3">
    <source>
        <dbReference type="ARBA" id="ARBA00022617"/>
    </source>
</evidence>
<keyword evidence="6" id="KW-0408">Iron</keyword>
<dbReference type="PANTHER" id="PTHR24305">
    <property type="entry name" value="CYTOCHROME P450"/>
    <property type="match status" value="1"/>
</dbReference>
<gene>
    <name evidence="8" type="primary">ABA1</name>
    <name evidence="8" type="ORF">Daus18300_000524</name>
</gene>
<dbReference type="InterPro" id="IPR002401">
    <property type="entry name" value="Cyt_P450_E_grp-I"/>
</dbReference>
<keyword evidence="5" id="KW-0560">Oxidoreductase</keyword>
<dbReference type="EMBL" id="JAWRVE010000003">
    <property type="protein sequence ID" value="KAL1882886.1"/>
    <property type="molecule type" value="Genomic_DNA"/>
</dbReference>
<accession>A0ABR3Y3N6</accession>
<reference evidence="8 9" key="1">
    <citation type="journal article" date="2024" name="IMA Fungus">
        <title>IMA Genome - F19 : A genome assembly and annotation guide to empower mycologists, including annotated draft genome sequences of Ceratocystis pirilliformis, Diaporthe australafricana, Fusarium ophioides, Paecilomyces lecythidis, and Sporothrix stenoceras.</title>
        <authorList>
            <person name="Aylward J."/>
            <person name="Wilson A.M."/>
            <person name="Visagie C.M."/>
            <person name="Spraker J."/>
            <person name="Barnes I."/>
            <person name="Buitendag C."/>
            <person name="Ceriani C."/>
            <person name="Del Mar Angel L."/>
            <person name="du Plessis D."/>
            <person name="Fuchs T."/>
            <person name="Gasser K."/>
            <person name="Kramer D."/>
            <person name="Li W."/>
            <person name="Munsamy K."/>
            <person name="Piso A."/>
            <person name="Price J.L."/>
            <person name="Sonnekus B."/>
            <person name="Thomas C."/>
            <person name="van der Nest A."/>
            <person name="van Dijk A."/>
            <person name="van Heerden A."/>
            <person name="van Vuuren N."/>
            <person name="Yilmaz N."/>
            <person name="Duong T.A."/>
            <person name="van der Merwe N.A."/>
            <person name="Wingfield M.J."/>
            <person name="Wingfield B.D."/>
        </authorList>
    </citation>
    <scope>NUCLEOTIDE SEQUENCE [LARGE SCALE GENOMIC DNA]</scope>
    <source>
        <strain evidence="8 9">CMW 18300</strain>
    </source>
</reference>
<evidence type="ECO:0000256" key="6">
    <source>
        <dbReference type="ARBA" id="ARBA00023004"/>
    </source>
</evidence>
<evidence type="ECO:0000313" key="8">
    <source>
        <dbReference type="EMBL" id="KAL1882886.1"/>
    </source>
</evidence>
<dbReference type="Gene3D" id="1.10.630.10">
    <property type="entry name" value="Cytochrome P450"/>
    <property type="match status" value="1"/>
</dbReference>
<evidence type="ECO:0000313" key="9">
    <source>
        <dbReference type="Proteomes" id="UP001583177"/>
    </source>
</evidence>
<evidence type="ECO:0000256" key="5">
    <source>
        <dbReference type="ARBA" id="ARBA00023002"/>
    </source>
</evidence>
<evidence type="ECO:0000256" key="7">
    <source>
        <dbReference type="ARBA" id="ARBA00023033"/>
    </source>
</evidence>
<keyword evidence="3" id="KW-0349">Heme</keyword>
<dbReference type="InterPro" id="IPR036396">
    <property type="entry name" value="Cyt_P450_sf"/>
</dbReference>
<evidence type="ECO:0000256" key="1">
    <source>
        <dbReference type="ARBA" id="ARBA00001971"/>
    </source>
</evidence>
<protein>
    <submittedName>
        <fullName evidence="8">Cytochrome P450 monooxygenase aba1</fullName>
    </submittedName>
</protein>
<dbReference type="Proteomes" id="UP001583177">
    <property type="component" value="Unassembled WGS sequence"/>
</dbReference>
<dbReference type="InterPro" id="IPR001128">
    <property type="entry name" value="Cyt_P450"/>
</dbReference>
<dbReference type="PRINTS" id="PR00385">
    <property type="entry name" value="P450"/>
</dbReference>
<keyword evidence="9" id="KW-1185">Reference proteome</keyword>
<dbReference type="Pfam" id="PF00067">
    <property type="entry name" value="p450"/>
    <property type="match status" value="1"/>
</dbReference>
<dbReference type="InterPro" id="IPR050121">
    <property type="entry name" value="Cytochrome_P450_monoxygenase"/>
</dbReference>
<evidence type="ECO:0000256" key="2">
    <source>
        <dbReference type="ARBA" id="ARBA00010617"/>
    </source>
</evidence>
<keyword evidence="4" id="KW-0479">Metal-binding</keyword>